<evidence type="ECO:0000259" key="6">
    <source>
        <dbReference type="Pfam" id="PF00151"/>
    </source>
</evidence>
<keyword evidence="7" id="KW-1185">Reference proteome</keyword>
<dbReference type="Gene3D" id="3.40.50.1820">
    <property type="entry name" value="alpha/beta hydrolase"/>
    <property type="match status" value="1"/>
</dbReference>
<proteinExistence type="inferred from homology"/>
<dbReference type="STRING" id="224129.A0A1W4WTI5"/>
<protein>
    <submittedName>
        <fullName evidence="8">Pancreatic lipase-related protein 2-like</fullName>
    </submittedName>
</protein>
<keyword evidence="3" id="KW-0964">Secreted</keyword>
<feature type="non-terminal residue" evidence="8">
    <location>
        <position position="364"/>
    </location>
</feature>
<accession>A0A1W4WTI5</accession>
<dbReference type="Pfam" id="PF00151">
    <property type="entry name" value="Lipase"/>
    <property type="match status" value="1"/>
</dbReference>
<evidence type="ECO:0000256" key="1">
    <source>
        <dbReference type="ARBA" id="ARBA00004613"/>
    </source>
</evidence>
<gene>
    <name evidence="8" type="primary">LOC108735794</name>
</gene>
<dbReference type="InParanoid" id="A0A1W4WTI5"/>
<feature type="signal peptide" evidence="5">
    <location>
        <begin position="1"/>
        <end position="18"/>
    </location>
</feature>
<dbReference type="PANTHER" id="PTHR11610:SF173">
    <property type="entry name" value="LIPASE DOMAIN-CONTAINING PROTEIN-RELATED"/>
    <property type="match status" value="1"/>
</dbReference>
<dbReference type="InterPro" id="IPR000734">
    <property type="entry name" value="TAG_lipase"/>
</dbReference>
<evidence type="ECO:0000256" key="4">
    <source>
        <dbReference type="RuleBase" id="RU004262"/>
    </source>
</evidence>
<dbReference type="OrthoDB" id="199913at2759"/>
<evidence type="ECO:0000256" key="3">
    <source>
        <dbReference type="ARBA" id="ARBA00022525"/>
    </source>
</evidence>
<dbReference type="GO" id="GO:0016042">
    <property type="term" value="P:lipid catabolic process"/>
    <property type="evidence" value="ECO:0007669"/>
    <property type="project" value="TreeGrafter"/>
</dbReference>
<dbReference type="Proteomes" id="UP000192223">
    <property type="component" value="Unplaced"/>
</dbReference>
<sequence length="364" mass="41692">MNKLVALILLLQNSSSVSDNLQANQNNNITRPTSNRISGPLRKSPLENFQMRYVLDSDFHFTFYNKDHPKGIEMLKDEHYKNILPQVFPDKPVRFITHGWKASCKAGFCTELRDEYLKNEDNQVIIAEWESLSNEIEYFEIVEQTGEFAVIFSKALTPVVEKVHGENVQIIALGVGAHLCGIAAELITNTTKMKIGRITGLDPSWRSFEIPIYGLQKSQATFVDIIHTTAGSSGIPEPRGHVDFYPNGGIVPQPGCRRRFMRFALDKCSHNLSWGWFKNTINSQPKNYKMGYRCTSGKILNIFYCNFNDVTPFGQMTPASARGVYYLEIKKWPFPSNRKEFNKNETKKIEVQSRIKELRFFLCL</sequence>
<dbReference type="GO" id="GO:0016298">
    <property type="term" value="F:lipase activity"/>
    <property type="evidence" value="ECO:0007669"/>
    <property type="project" value="InterPro"/>
</dbReference>
<dbReference type="GO" id="GO:0017171">
    <property type="term" value="F:serine hydrolase activity"/>
    <property type="evidence" value="ECO:0007669"/>
    <property type="project" value="TreeGrafter"/>
</dbReference>
<dbReference type="GeneID" id="108735794"/>
<feature type="chain" id="PRO_5010698972" evidence="5">
    <location>
        <begin position="19"/>
        <end position="364"/>
    </location>
</feature>
<dbReference type="KEGG" id="apln:108735794"/>
<dbReference type="SUPFAM" id="SSF53474">
    <property type="entry name" value="alpha/beta-Hydrolases"/>
    <property type="match status" value="1"/>
</dbReference>
<keyword evidence="5" id="KW-0732">Signal</keyword>
<feature type="domain" description="Lipase" evidence="6">
    <location>
        <begin position="53"/>
        <end position="297"/>
    </location>
</feature>
<dbReference type="AlphaFoldDB" id="A0A1W4WTI5"/>
<dbReference type="InterPro" id="IPR013818">
    <property type="entry name" value="Lipase"/>
</dbReference>
<reference evidence="8" key="1">
    <citation type="submission" date="2025-08" db="UniProtKB">
        <authorList>
            <consortium name="RefSeq"/>
        </authorList>
    </citation>
    <scope>IDENTIFICATION</scope>
    <source>
        <tissue evidence="8">Entire body</tissue>
    </source>
</reference>
<organism evidence="7 8">
    <name type="scientific">Agrilus planipennis</name>
    <name type="common">Emerald ash borer</name>
    <name type="synonym">Agrilus marcopoli</name>
    <dbReference type="NCBI Taxonomy" id="224129"/>
    <lineage>
        <taxon>Eukaryota</taxon>
        <taxon>Metazoa</taxon>
        <taxon>Ecdysozoa</taxon>
        <taxon>Arthropoda</taxon>
        <taxon>Hexapoda</taxon>
        <taxon>Insecta</taxon>
        <taxon>Pterygota</taxon>
        <taxon>Neoptera</taxon>
        <taxon>Endopterygota</taxon>
        <taxon>Coleoptera</taxon>
        <taxon>Polyphaga</taxon>
        <taxon>Elateriformia</taxon>
        <taxon>Buprestoidea</taxon>
        <taxon>Buprestidae</taxon>
        <taxon>Agrilinae</taxon>
        <taxon>Agrilus</taxon>
    </lineage>
</organism>
<dbReference type="PANTHER" id="PTHR11610">
    <property type="entry name" value="LIPASE"/>
    <property type="match status" value="1"/>
</dbReference>
<evidence type="ECO:0000256" key="5">
    <source>
        <dbReference type="SAM" id="SignalP"/>
    </source>
</evidence>
<evidence type="ECO:0000313" key="8">
    <source>
        <dbReference type="RefSeq" id="XP_018323453.1"/>
    </source>
</evidence>
<dbReference type="InterPro" id="IPR029058">
    <property type="entry name" value="AB_hydrolase_fold"/>
</dbReference>
<comment type="similarity">
    <text evidence="2 4">Belongs to the AB hydrolase superfamily. Lipase family.</text>
</comment>
<name>A0A1W4WTI5_AGRPL</name>
<dbReference type="GO" id="GO:0005615">
    <property type="term" value="C:extracellular space"/>
    <property type="evidence" value="ECO:0007669"/>
    <property type="project" value="TreeGrafter"/>
</dbReference>
<dbReference type="RefSeq" id="XP_018323453.1">
    <property type="nucleotide sequence ID" value="XM_018467951.1"/>
</dbReference>
<evidence type="ECO:0000313" key="7">
    <source>
        <dbReference type="Proteomes" id="UP000192223"/>
    </source>
</evidence>
<comment type="subcellular location">
    <subcellularLocation>
        <location evidence="1">Secreted</location>
    </subcellularLocation>
</comment>
<evidence type="ECO:0000256" key="2">
    <source>
        <dbReference type="ARBA" id="ARBA00010701"/>
    </source>
</evidence>